<reference evidence="2" key="1">
    <citation type="thesis" date="2020" institute="ProQuest LLC" country="789 East Eisenhower Parkway, Ann Arbor, MI, USA">
        <title>Comparative Genomics and Chromosome Evolution.</title>
        <authorList>
            <person name="Mudd A.B."/>
        </authorList>
    </citation>
    <scope>NUCLEOTIDE SEQUENCE</scope>
    <source>
        <strain evidence="2">1538</strain>
        <tissue evidence="2">Blood</tissue>
    </source>
</reference>
<name>A0AAV3ANY3_PYXAD</name>
<comment type="similarity">
    <text evidence="1">Belongs to the FAM228 family.</text>
</comment>
<dbReference type="Proteomes" id="UP001181693">
    <property type="component" value="Unassembled WGS sequence"/>
</dbReference>
<proteinExistence type="inferred from homology"/>
<dbReference type="PANTHER" id="PTHR28584:SF1">
    <property type="entry name" value="PROTEIN FAM228B"/>
    <property type="match status" value="1"/>
</dbReference>
<dbReference type="InterPro" id="IPR040046">
    <property type="entry name" value="FAM228"/>
</dbReference>
<organism evidence="2 3">
    <name type="scientific">Pyxicephalus adspersus</name>
    <name type="common">African bullfrog</name>
    <dbReference type="NCBI Taxonomy" id="30357"/>
    <lineage>
        <taxon>Eukaryota</taxon>
        <taxon>Metazoa</taxon>
        <taxon>Chordata</taxon>
        <taxon>Craniata</taxon>
        <taxon>Vertebrata</taxon>
        <taxon>Euteleostomi</taxon>
        <taxon>Amphibia</taxon>
        <taxon>Batrachia</taxon>
        <taxon>Anura</taxon>
        <taxon>Neobatrachia</taxon>
        <taxon>Ranoidea</taxon>
        <taxon>Pyxicephalidae</taxon>
        <taxon>Pyxicephalinae</taxon>
        <taxon>Pyxicephalus</taxon>
    </lineage>
</organism>
<dbReference type="PANTHER" id="PTHR28584">
    <property type="entry name" value="FAMILY WITH SEQUENCE SIMILARITY 228 MEMBER A"/>
    <property type="match status" value="1"/>
</dbReference>
<keyword evidence="3" id="KW-1185">Reference proteome</keyword>
<protein>
    <submittedName>
        <fullName evidence="2">Uncharacterized protein</fullName>
    </submittedName>
</protein>
<sequence>MTSACRWPPKKGFITIQTSNLPKDLLPSPEHAKNDDSAILPKKIISSRPGTRSLSTASLRKTEDWLAYKPYVQLIMDAENEKISAMTQCVLDAENHYNQCLDDYVRQAESSDLRRKEMQHKKWTERVAEPLQKTIESYIDTQTSEDIEKRRRWLLQQYLEYCNKKGSAFMRDYDSSEYDPFINRLCKQYLRVSTPVFKDPLLQQYQKRYEEEKVALHCETGRLYSAKEINELNLQKLPRAPLGRHTMNTVEWLKTPYGYIESDVRLKSRQKVRGSINQGTLDFKTWAGTKYPPGIFSTERNICHKRMFADKTSSVPAYSKH</sequence>
<accession>A0AAV3ANY3</accession>
<comment type="caution">
    <text evidence="2">The sequence shown here is derived from an EMBL/GenBank/DDBJ whole genome shotgun (WGS) entry which is preliminary data.</text>
</comment>
<dbReference type="EMBL" id="DYDO01000004">
    <property type="protein sequence ID" value="DBA25712.1"/>
    <property type="molecule type" value="Genomic_DNA"/>
</dbReference>
<evidence type="ECO:0000313" key="2">
    <source>
        <dbReference type="EMBL" id="DBA25712.1"/>
    </source>
</evidence>
<gene>
    <name evidence="2" type="ORF">GDO54_010071</name>
</gene>
<evidence type="ECO:0000256" key="1">
    <source>
        <dbReference type="ARBA" id="ARBA00007753"/>
    </source>
</evidence>
<evidence type="ECO:0000313" key="3">
    <source>
        <dbReference type="Proteomes" id="UP001181693"/>
    </source>
</evidence>
<dbReference type="AlphaFoldDB" id="A0AAV3ANY3"/>